<dbReference type="PANTHER" id="PTHR48070:SF7">
    <property type="entry name" value="SERINE HYDROLASE FSH DOMAIN-CONTAINING PROTEIN-RELATED"/>
    <property type="match status" value="1"/>
</dbReference>
<keyword evidence="1" id="KW-0378">Hydrolase</keyword>
<evidence type="ECO:0000256" key="1">
    <source>
        <dbReference type="ARBA" id="ARBA00022801"/>
    </source>
</evidence>
<name>A0A9W8N742_9PEZI</name>
<dbReference type="GO" id="GO:0005737">
    <property type="term" value="C:cytoplasm"/>
    <property type="evidence" value="ECO:0007669"/>
    <property type="project" value="TreeGrafter"/>
</dbReference>
<comment type="caution">
    <text evidence="4">The sequence shown here is derived from an EMBL/GenBank/DDBJ whole genome shotgun (WGS) entry which is preliminary data.</text>
</comment>
<dbReference type="Gene3D" id="3.40.50.1820">
    <property type="entry name" value="alpha/beta hydrolase"/>
    <property type="match status" value="1"/>
</dbReference>
<feature type="compositionally biased region" description="Polar residues" evidence="2">
    <location>
        <begin position="118"/>
        <end position="137"/>
    </location>
</feature>
<evidence type="ECO:0000313" key="5">
    <source>
        <dbReference type="Proteomes" id="UP001148614"/>
    </source>
</evidence>
<sequence length="137" mass="15454">MPIRILCLHGQGTSASIFRKQTEHMRKMLPTDYQFYFFDGRHKCQADQEVQGFFPPPYWAWYSTPTTQNILDAHNQILSIIREHGEFDAVIGFSQVWTRFAYAATPPFAERDADGSDSILTGSGSGCISATASRDAR</sequence>
<dbReference type="PANTHER" id="PTHR48070">
    <property type="entry name" value="ESTERASE OVCA2"/>
    <property type="match status" value="1"/>
</dbReference>
<keyword evidence="5" id="KW-1185">Reference proteome</keyword>
<dbReference type="EMBL" id="JANPWZ010002169">
    <property type="protein sequence ID" value="KAJ3560887.1"/>
    <property type="molecule type" value="Genomic_DNA"/>
</dbReference>
<reference evidence="4" key="1">
    <citation type="submission" date="2022-07" db="EMBL/GenBank/DDBJ databases">
        <title>Genome Sequence of Xylaria arbuscula.</title>
        <authorList>
            <person name="Buettner E."/>
        </authorList>
    </citation>
    <scope>NUCLEOTIDE SEQUENCE</scope>
    <source>
        <strain evidence="4">VT107</strain>
    </source>
</reference>
<organism evidence="4 5">
    <name type="scientific">Xylaria arbuscula</name>
    <dbReference type="NCBI Taxonomy" id="114810"/>
    <lineage>
        <taxon>Eukaryota</taxon>
        <taxon>Fungi</taxon>
        <taxon>Dikarya</taxon>
        <taxon>Ascomycota</taxon>
        <taxon>Pezizomycotina</taxon>
        <taxon>Sordariomycetes</taxon>
        <taxon>Xylariomycetidae</taxon>
        <taxon>Xylariales</taxon>
        <taxon>Xylariaceae</taxon>
        <taxon>Xylaria</taxon>
    </lineage>
</organism>
<dbReference type="VEuPathDB" id="FungiDB:F4678DRAFT_462587"/>
<gene>
    <name evidence="4" type="ORF">NPX13_g9148</name>
</gene>
<evidence type="ECO:0000313" key="4">
    <source>
        <dbReference type="EMBL" id="KAJ3560887.1"/>
    </source>
</evidence>
<dbReference type="GO" id="GO:0019748">
    <property type="term" value="P:secondary metabolic process"/>
    <property type="evidence" value="ECO:0007669"/>
    <property type="project" value="TreeGrafter"/>
</dbReference>
<evidence type="ECO:0000259" key="3">
    <source>
        <dbReference type="Pfam" id="PF03959"/>
    </source>
</evidence>
<dbReference type="Proteomes" id="UP001148614">
    <property type="component" value="Unassembled WGS sequence"/>
</dbReference>
<dbReference type="InterPro" id="IPR029058">
    <property type="entry name" value="AB_hydrolase_fold"/>
</dbReference>
<feature type="region of interest" description="Disordered" evidence="2">
    <location>
        <begin position="114"/>
        <end position="137"/>
    </location>
</feature>
<dbReference type="SUPFAM" id="SSF53474">
    <property type="entry name" value="alpha/beta-Hydrolases"/>
    <property type="match status" value="1"/>
</dbReference>
<accession>A0A9W8N742</accession>
<dbReference type="Pfam" id="PF03959">
    <property type="entry name" value="FSH1"/>
    <property type="match status" value="1"/>
</dbReference>
<protein>
    <recommendedName>
        <fullName evidence="3">Serine hydrolase domain-containing protein</fullName>
    </recommendedName>
</protein>
<dbReference type="InterPro" id="IPR005645">
    <property type="entry name" value="FSH-like_dom"/>
</dbReference>
<feature type="domain" description="Serine hydrolase" evidence="3">
    <location>
        <begin position="3"/>
        <end position="95"/>
    </location>
</feature>
<dbReference type="InterPro" id="IPR050593">
    <property type="entry name" value="LovG"/>
</dbReference>
<evidence type="ECO:0000256" key="2">
    <source>
        <dbReference type="SAM" id="MobiDB-lite"/>
    </source>
</evidence>
<dbReference type="GO" id="GO:0005634">
    <property type="term" value="C:nucleus"/>
    <property type="evidence" value="ECO:0007669"/>
    <property type="project" value="TreeGrafter"/>
</dbReference>
<dbReference type="GO" id="GO:0016787">
    <property type="term" value="F:hydrolase activity"/>
    <property type="evidence" value="ECO:0007669"/>
    <property type="project" value="UniProtKB-KW"/>
</dbReference>
<proteinExistence type="predicted"/>
<dbReference type="AlphaFoldDB" id="A0A9W8N742"/>